<dbReference type="AlphaFoldDB" id="A0A9X6NKZ6"/>
<reference evidence="2" key="1">
    <citation type="submission" date="2017-01" db="EMBL/GenBank/DDBJ databases">
        <title>Comparative genomics of anhydrobiosis in the tardigrade Hypsibius dujardini.</title>
        <authorList>
            <person name="Yoshida Y."/>
            <person name="Koutsovoulos G."/>
            <person name="Laetsch D."/>
            <person name="Stevens L."/>
            <person name="Kumar S."/>
            <person name="Horikawa D."/>
            <person name="Ishino K."/>
            <person name="Komine S."/>
            <person name="Tomita M."/>
            <person name="Blaxter M."/>
            <person name="Arakawa K."/>
        </authorList>
    </citation>
    <scope>NUCLEOTIDE SEQUENCE [LARGE SCALE GENOMIC DNA]</scope>
    <source>
        <strain evidence="2">Z151</strain>
    </source>
</reference>
<organism evidence="1 2">
    <name type="scientific">Hypsibius exemplaris</name>
    <name type="common">Freshwater tardigrade</name>
    <dbReference type="NCBI Taxonomy" id="2072580"/>
    <lineage>
        <taxon>Eukaryota</taxon>
        <taxon>Metazoa</taxon>
        <taxon>Ecdysozoa</taxon>
        <taxon>Tardigrada</taxon>
        <taxon>Eutardigrada</taxon>
        <taxon>Parachela</taxon>
        <taxon>Hypsibioidea</taxon>
        <taxon>Hypsibiidae</taxon>
        <taxon>Hypsibius</taxon>
    </lineage>
</organism>
<sequence>MTVGRPNNPYDLMRASWLEDIPTNGPSLWSLDKKEESGPMTIGNWFIRLPDMLDMSHPVWEDCEAADRLVWSFPEQHLEWLRKFAPP</sequence>
<accession>A0A9X6NKZ6</accession>
<dbReference type="EMBL" id="MTYJ01000226">
    <property type="protein sequence ID" value="OWA51399.1"/>
    <property type="molecule type" value="Genomic_DNA"/>
</dbReference>
<protein>
    <submittedName>
        <fullName evidence="1">Uncharacterized protein</fullName>
    </submittedName>
</protein>
<comment type="caution">
    <text evidence="1">The sequence shown here is derived from an EMBL/GenBank/DDBJ whole genome shotgun (WGS) entry which is preliminary data.</text>
</comment>
<proteinExistence type="predicted"/>
<evidence type="ECO:0000313" key="2">
    <source>
        <dbReference type="Proteomes" id="UP000192578"/>
    </source>
</evidence>
<gene>
    <name evidence="1" type="ORF">BV898_15882</name>
</gene>
<name>A0A9X6NKZ6_HYPEX</name>
<evidence type="ECO:0000313" key="1">
    <source>
        <dbReference type="EMBL" id="OWA51399.1"/>
    </source>
</evidence>
<dbReference type="Proteomes" id="UP000192578">
    <property type="component" value="Unassembled WGS sequence"/>
</dbReference>
<keyword evidence="2" id="KW-1185">Reference proteome</keyword>